<evidence type="ECO:0000256" key="3">
    <source>
        <dbReference type="ARBA" id="ARBA00022679"/>
    </source>
</evidence>
<dbReference type="InterPro" id="IPR029063">
    <property type="entry name" value="SAM-dependent_MTases_sf"/>
</dbReference>
<reference evidence="5 6" key="1">
    <citation type="journal article" date="2014" name="Int. J. Syst. Evol. Microbiol.">
        <title>Phaeodactylibacter xiamenensis gen. nov., sp. nov., a member of the family Saprospiraceae isolated from the marine alga Phaeodactylum tricornutum.</title>
        <authorList>
            <person name="Chen Z.Jr."/>
            <person name="Lei X."/>
            <person name="Lai Q."/>
            <person name="Li Y."/>
            <person name="Zhang B."/>
            <person name="Zhang J."/>
            <person name="Zhang H."/>
            <person name="Yang L."/>
            <person name="Zheng W."/>
            <person name="Tian Y."/>
            <person name="Yu Z."/>
            <person name="Xu H.Jr."/>
            <person name="Zheng T."/>
        </authorList>
    </citation>
    <scope>NUCLEOTIDE SEQUENCE [LARGE SCALE GENOMIC DNA]</scope>
    <source>
        <strain evidence="5 6">KD52</strain>
    </source>
</reference>
<dbReference type="RefSeq" id="WP_044225004.1">
    <property type="nucleotide sequence ID" value="NZ_JBKAGJ010000010.1"/>
</dbReference>
<keyword evidence="1" id="KW-0597">Phosphoprotein</keyword>
<dbReference type="EMBL" id="JPOS01000079">
    <property type="protein sequence ID" value="KGE86323.1"/>
    <property type="molecule type" value="Genomic_DNA"/>
</dbReference>
<evidence type="ECO:0000313" key="6">
    <source>
        <dbReference type="Proteomes" id="UP000029736"/>
    </source>
</evidence>
<evidence type="ECO:0000313" key="5">
    <source>
        <dbReference type="EMBL" id="KGE86323.1"/>
    </source>
</evidence>
<organism evidence="5 6">
    <name type="scientific">Phaeodactylibacter xiamenensis</name>
    <dbReference type="NCBI Taxonomy" id="1524460"/>
    <lineage>
        <taxon>Bacteria</taxon>
        <taxon>Pseudomonadati</taxon>
        <taxon>Bacteroidota</taxon>
        <taxon>Saprospiria</taxon>
        <taxon>Saprospirales</taxon>
        <taxon>Haliscomenobacteraceae</taxon>
        <taxon>Phaeodactylibacter</taxon>
    </lineage>
</organism>
<evidence type="ECO:0008006" key="7">
    <source>
        <dbReference type="Google" id="ProtNLM"/>
    </source>
</evidence>
<keyword evidence="4" id="KW-0949">S-adenosyl-L-methionine</keyword>
<dbReference type="GO" id="GO:0032259">
    <property type="term" value="P:methylation"/>
    <property type="evidence" value="ECO:0007669"/>
    <property type="project" value="UniProtKB-KW"/>
</dbReference>
<keyword evidence="3" id="KW-0808">Transferase</keyword>
<name>A0A098S3G9_9BACT</name>
<dbReference type="Proteomes" id="UP000029736">
    <property type="component" value="Unassembled WGS sequence"/>
</dbReference>
<dbReference type="OrthoDB" id="9778208at2"/>
<keyword evidence="6" id="KW-1185">Reference proteome</keyword>
<dbReference type="PANTHER" id="PTHR32183">
    <property type="match status" value="1"/>
</dbReference>
<protein>
    <recommendedName>
        <fullName evidence="7">SAM-dependent methlyltransferase</fullName>
    </recommendedName>
</protein>
<evidence type="ECO:0000256" key="2">
    <source>
        <dbReference type="ARBA" id="ARBA00022603"/>
    </source>
</evidence>
<evidence type="ECO:0000256" key="4">
    <source>
        <dbReference type="ARBA" id="ARBA00022691"/>
    </source>
</evidence>
<accession>A0A098S3G9</accession>
<evidence type="ECO:0000256" key="1">
    <source>
        <dbReference type="ARBA" id="ARBA00022553"/>
    </source>
</evidence>
<dbReference type="Pfam" id="PF05724">
    <property type="entry name" value="TPMT"/>
    <property type="match status" value="1"/>
</dbReference>
<dbReference type="CDD" id="cd02440">
    <property type="entry name" value="AdoMet_MTases"/>
    <property type="match status" value="1"/>
</dbReference>
<dbReference type="SUPFAM" id="SSF53335">
    <property type="entry name" value="S-adenosyl-L-methionine-dependent methyltransferases"/>
    <property type="match status" value="1"/>
</dbReference>
<dbReference type="InterPro" id="IPR008854">
    <property type="entry name" value="TPMT"/>
</dbReference>
<dbReference type="GO" id="GO:0008757">
    <property type="term" value="F:S-adenosylmethionine-dependent methyltransferase activity"/>
    <property type="evidence" value="ECO:0007669"/>
    <property type="project" value="InterPro"/>
</dbReference>
<dbReference type="PANTHER" id="PTHR32183:SF6">
    <property type="entry name" value="CYSTEINE SULFINATE DESULFINASE_CYSTEINE DESULFURASE AND RELATED ENZYMES"/>
    <property type="match status" value="1"/>
</dbReference>
<dbReference type="STRING" id="1524460.IX84_21195"/>
<gene>
    <name evidence="5" type="ORF">IX84_21195</name>
</gene>
<proteinExistence type="predicted"/>
<comment type="caution">
    <text evidence="5">The sequence shown here is derived from an EMBL/GenBank/DDBJ whole genome shotgun (WGS) entry which is preliminary data.</text>
</comment>
<sequence length="198" mass="22611">MPTLDANYWENRYHDHNTPWDIGYPSPPLVHYLQQHTEPADRILIPGAGHAYEAVWLHQQGYRNVFVCDWAPSAFEILEAKAPDFPKAQLLVEDFFALDLEVDLILEQTFFCAIDPGRREDYARQACKLLRPGGKLAGLLFTHPLERGGPPFGGREADYRSLFEKYFDVLQLAPAADSIKPRAGNEVFLEVQRRSQGR</sequence>
<dbReference type="PROSITE" id="PS51585">
    <property type="entry name" value="SAM_MT_TPMT"/>
    <property type="match status" value="1"/>
</dbReference>
<keyword evidence="2" id="KW-0489">Methyltransferase</keyword>
<dbReference type="Gene3D" id="3.40.50.150">
    <property type="entry name" value="Vaccinia Virus protein VP39"/>
    <property type="match status" value="1"/>
</dbReference>
<dbReference type="AlphaFoldDB" id="A0A098S3G9"/>